<dbReference type="PANTHER" id="PTHR41244">
    <property type="entry name" value="RHAMNAN SYNTHESIS F"/>
    <property type="match status" value="1"/>
</dbReference>
<dbReference type="PATRIC" id="fig|796943.3.peg.1984"/>
<dbReference type="HOGENOM" id="CLU_038570_0_0_9"/>
<dbReference type="RefSeq" id="WP_009535365.1">
    <property type="nucleotide sequence ID" value="NZ_KE148312.1"/>
</dbReference>
<dbReference type="InterPro" id="IPR032719">
    <property type="entry name" value="WbsX"/>
</dbReference>
<comment type="caution">
    <text evidence="1">The sequence shown here is derived from an EMBL/GenBank/DDBJ whole genome shotgun (WGS) entry which is preliminary data.</text>
</comment>
<sequence>MKILALYLPQFHSIPENDKWWGKGYTEWTAVKNAKPLFANHYQPRIPLDNNYYDLSNNSGKTWFWQAELARKFGIYGFCIYHYWFEGKQLLERPMEILRDHKEIDINYCICWANETWSRNWYAQERTILLEQRYGDESAWIKHFEYLNTFFRDKRYIKIDNKPVINIYHSQEITCLKEMLECWNRLAIQEGYAGVYIVSGATSKGTDIREELIDAIYEFEPGYVLKNLLNGKDKYQYLFRTGISRLLNRVRKNKLLEHKIDIGMIYKYIENTVLSENVFPGTFPQWDNTPRTGSSGLCYINSSPELFREHLQALRTKYGNRKFLYINAWNEWGEGAYLEPDERYKYEYLQAISDVFGGES</sequence>
<reference evidence="1" key="1">
    <citation type="submission" date="2011-08" db="EMBL/GenBank/DDBJ databases">
        <authorList>
            <consortium name="The Broad Institute Genome Sequencing Platform"/>
            <person name="Earl A."/>
            <person name="Ward D."/>
            <person name="Feldgarden M."/>
            <person name="Gevers D."/>
            <person name="Sizova M."/>
            <person name="Hazen A."/>
            <person name="Epstein S."/>
            <person name="Young S.K."/>
            <person name="Zeng Q."/>
            <person name="Gargeya S."/>
            <person name="Fitzgerald M."/>
            <person name="Haas B."/>
            <person name="Abouelleil A."/>
            <person name="Alvarado L."/>
            <person name="Arachchi H.M."/>
            <person name="Berlin A."/>
            <person name="Brown A."/>
            <person name="Chapman S.B."/>
            <person name="Chen Z."/>
            <person name="Dunbar C."/>
            <person name="Freedman E."/>
            <person name="Gearin G."/>
            <person name="Gellesch M."/>
            <person name="Goldberg J."/>
            <person name="Griggs A."/>
            <person name="Gujja S."/>
            <person name="Heiman D."/>
            <person name="Howarth C."/>
            <person name="Larson L."/>
            <person name="Lui A."/>
            <person name="MacDonald P.J.P."/>
            <person name="Montmayeur A."/>
            <person name="Murphy C."/>
            <person name="Neiman D."/>
            <person name="Pearson M."/>
            <person name="Priest M."/>
            <person name="Roberts A."/>
            <person name="Saif S."/>
            <person name="Shea T."/>
            <person name="Shenoy N."/>
            <person name="Sisk P."/>
            <person name="Stolte C."/>
            <person name="Sykes S."/>
            <person name="Wortman J."/>
            <person name="Nusbaum C."/>
            <person name="Birren B."/>
        </authorList>
    </citation>
    <scope>NUCLEOTIDE SEQUENCE [LARGE SCALE GENOMIC DNA]</scope>
    <source>
        <strain evidence="1">ACB1</strain>
    </source>
</reference>
<gene>
    <name evidence="1" type="ORF">HMPREF9625_01519</name>
</gene>
<dbReference type="AlphaFoldDB" id="G9WQ86"/>
<evidence type="ECO:0000313" key="2">
    <source>
        <dbReference type="Proteomes" id="UP000018461"/>
    </source>
</evidence>
<keyword evidence="2" id="KW-1185">Reference proteome</keyword>
<evidence type="ECO:0000313" key="1">
    <source>
        <dbReference type="EMBL" id="EHL09546.1"/>
    </source>
</evidence>
<organism evidence="1 2">
    <name type="scientific">Oribacterium parvum ACB1</name>
    <dbReference type="NCBI Taxonomy" id="796943"/>
    <lineage>
        <taxon>Bacteria</taxon>
        <taxon>Bacillati</taxon>
        <taxon>Bacillota</taxon>
        <taxon>Clostridia</taxon>
        <taxon>Lachnospirales</taxon>
        <taxon>Lachnospiraceae</taxon>
        <taxon>Oribacterium</taxon>
    </lineage>
</organism>
<reference evidence="1" key="2">
    <citation type="submission" date="2013-03" db="EMBL/GenBank/DDBJ databases">
        <title>The Genome Sequence of Oribacterium sp. ACB1.</title>
        <authorList>
            <consortium name="The Broad Institute Genomics Platform"/>
            <consortium name="The Broad Institute Genome Sequencing Center for Infectious Disease"/>
            <person name="Earl A."/>
            <person name="Ward D."/>
            <person name="Feldgarden M."/>
            <person name="Gevers D."/>
            <person name="Sizova M."/>
            <person name="Hazen A."/>
            <person name="Epstein S."/>
            <person name="Walker B."/>
            <person name="Young S."/>
            <person name="Zeng Q."/>
            <person name="Gargeya S."/>
            <person name="Fitzgerald M."/>
            <person name="Haas B."/>
            <person name="Abouelleil A."/>
            <person name="Allen A.W."/>
            <person name="Alvarado L."/>
            <person name="Arachchi H.M."/>
            <person name="Berlin A.M."/>
            <person name="Chapman S.B."/>
            <person name="Gainer-Dewar J."/>
            <person name="Goldberg J."/>
            <person name="Griggs A."/>
            <person name="Gujja S."/>
            <person name="Hansen M."/>
            <person name="Howarth C."/>
            <person name="Imamovic A."/>
            <person name="Ireland A."/>
            <person name="Larimer J."/>
            <person name="McCowan C."/>
            <person name="Murphy C."/>
            <person name="Pearson M."/>
            <person name="Poon T.W."/>
            <person name="Priest M."/>
            <person name="Roberts A."/>
            <person name="Saif S."/>
            <person name="Shea T."/>
            <person name="Sisk P."/>
            <person name="Sykes S."/>
            <person name="Wortman J."/>
            <person name="Nusbaum C."/>
            <person name="Birren B."/>
        </authorList>
    </citation>
    <scope>NUCLEOTIDE SEQUENCE [LARGE SCALE GENOMIC DNA]</scope>
    <source>
        <strain evidence="1">ACB1</strain>
    </source>
</reference>
<dbReference type="CDD" id="cd11579">
    <property type="entry name" value="Glyco_tran_WbsX"/>
    <property type="match status" value="1"/>
</dbReference>
<dbReference type="Pfam" id="PF14307">
    <property type="entry name" value="Glyco_tran_WbsX"/>
    <property type="match status" value="1"/>
</dbReference>
<proteinExistence type="predicted"/>
<dbReference type="EMBL" id="AFZC02000002">
    <property type="protein sequence ID" value="EHL09546.1"/>
    <property type="molecule type" value="Genomic_DNA"/>
</dbReference>
<protein>
    <recommendedName>
        <fullName evidence="3">Glycosyl transferase</fullName>
    </recommendedName>
</protein>
<dbReference type="Gene3D" id="3.20.20.80">
    <property type="entry name" value="Glycosidases"/>
    <property type="match status" value="1"/>
</dbReference>
<accession>G9WQ86</accession>
<dbReference type="Proteomes" id="UP000018461">
    <property type="component" value="Unassembled WGS sequence"/>
</dbReference>
<evidence type="ECO:0008006" key="3">
    <source>
        <dbReference type="Google" id="ProtNLM"/>
    </source>
</evidence>
<dbReference type="STRING" id="796943.HMPREF9625_01519"/>
<name>G9WQ86_9FIRM</name>
<dbReference type="PANTHER" id="PTHR41244:SF1">
    <property type="entry name" value="GLYCOSYLTRANSFERASE"/>
    <property type="match status" value="1"/>
</dbReference>